<comment type="caution">
    <text evidence="2">The sequence shown here is derived from an EMBL/GenBank/DDBJ whole genome shotgun (WGS) entry which is preliminary data.</text>
</comment>
<dbReference type="Proteomes" id="UP001596456">
    <property type="component" value="Unassembled WGS sequence"/>
</dbReference>
<reference evidence="3" key="1">
    <citation type="journal article" date="2019" name="Int. J. Syst. Evol. Microbiol.">
        <title>The Global Catalogue of Microorganisms (GCM) 10K type strain sequencing project: providing services to taxonomists for standard genome sequencing and annotation.</title>
        <authorList>
            <consortium name="The Broad Institute Genomics Platform"/>
            <consortium name="The Broad Institute Genome Sequencing Center for Infectious Disease"/>
            <person name="Wu L."/>
            <person name="Ma J."/>
        </authorList>
    </citation>
    <scope>NUCLEOTIDE SEQUENCE [LARGE SCALE GENOMIC DNA]</scope>
    <source>
        <strain evidence="3">CGMCC 1.16275</strain>
    </source>
</reference>
<keyword evidence="3" id="KW-1185">Reference proteome</keyword>
<evidence type="ECO:0000313" key="2">
    <source>
        <dbReference type="EMBL" id="MFC7333815.1"/>
    </source>
</evidence>
<protein>
    <submittedName>
        <fullName evidence="2">Uncharacterized protein</fullName>
    </submittedName>
</protein>
<proteinExistence type="predicted"/>
<dbReference type="RefSeq" id="WP_377359137.1">
    <property type="nucleotide sequence ID" value="NZ_JBHTCM010000010.1"/>
</dbReference>
<name>A0ABW2KWW2_9PROT</name>
<gene>
    <name evidence="2" type="ORF">ACFQPS_11635</name>
</gene>
<evidence type="ECO:0000313" key="3">
    <source>
        <dbReference type="Proteomes" id="UP001596456"/>
    </source>
</evidence>
<feature type="compositionally biased region" description="Pro residues" evidence="1">
    <location>
        <begin position="1"/>
        <end position="13"/>
    </location>
</feature>
<evidence type="ECO:0000256" key="1">
    <source>
        <dbReference type="SAM" id="MobiDB-lite"/>
    </source>
</evidence>
<dbReference type="EMBL" id="JBHTCM010000010">
    <property type="protein sequence ID" value="MFC7333815.1"/>
    <property type="molecule type" value="Genomic_DNA"/>
</dbReference>
<organism evidence="2 3">
    <name type="scientific">Rhodocista pekingensis</name>
    <dbReference type="NCBI Taxonomy" id="201185"/>
    <lineage>
        <taxon>Bacteria</taxon>
        <taxon>Pseudomonadati</taxon>
        <taxon>Pseudomonadota</taxon>
        <taxon>Alphaproteobacteria</taxon>
        <taxon>Rhodospirillales</taxon>
        <taxon>Azospirillaceae</taxon>
        <taxon>Rhodocista</taxon>
    </lineage>
</organism>
<accession>A0ABW2KWW2</accession>
<feature type="region of interest" description="Disordered" evidence="1">
    <location>
        <begin position="1"/>
        <end position="20"/>
    </location>
</feature>
<sequence>MPADTPCPSPRPAFPVTGDPVARRRNNRRALTGLALLLGLGLISRYGLIVELSAEVRQDGVTAVAGEAGRQLTAGLMIASDLTGDAVAWTGEMLTLDVCNRFLLRFELTPWR</sequence>